<dbReference type="Proteomes" id="UP000663861">
    <property type="component" value="Unassembled WGS sequence"/>
</dbReference>
<dbReference type="PROSITE" id="PS51352">
    <property type="entry name" value="THIOREDOXIN_2"/>
    <property type="match status" value="1"/>
</dbReference>
<organism evidence="3 4">
    <name type="scientific">Rhizoctonia solani</name>
    <dbReference type="NCBI Taxonomy" id="456999"/>
    <lineage>
        <taxon>Eukaryota</taxon>
        <taxon>Fungi</taxon>
        <taxon>Dikarya</taxon>
        <taxon>Basidiomycota</taxon>
        <taxon>Agaricomycotina</taxon>
        <taxon>Agaricomycetes</taxon>
        <taxon>Cantharellales</taxon>
        <taxon>Ceratobasidiaceae</taxon>
        <taxon>Rhizoctonia</taxon>
    </lineage>
</organism>
<dbReference type="PANTHER" id="PTHR46115">
    <property type="entry name" value="THIOREDOXIN-LIKE PROTEIN 1"/>
    <property type="match status" value="1"/>
</dbReference>
<accession>A0A8H3GH60</accession>
<evidence type="ECO:0000313" key="4">
    <source>
        <dbReference type="Proteomes" id="UP000663861"/>
    </source>
</evidence>
<dbReference type="PRINTS" id="PR00421">
    <property type="entry name" value="THIOREDOXIN"/>
</dbReference>
<dbReference type="Pfam" id="PF00085">
    <property type="entry name" value="Thioredoxin"/>
    <property type="match status" value="1"/>
</dbReference>
<proteinExistence type="predicted"/>
<sequence>MSDKITHITSKKEHDELLVANKDQYWILDFHASWCGPCHMIAPVFEQSANNYPSIKFAKIDVDAVPDLAQYYKIRAMPTFIAVKYAEAEVENAEGPKEQVDKLQGASKERLAALVEKIDGLAKA</sequence>
<dbReference type="CDD" id="cd02947">
    <property type="entry name" value="TRX_family"/>
    <property type="match status" value="1"/>
</dbReference>
<comment type="caution">
    <text evidence="3">The sequence shown here is derived from an EMBL/GenBank/DDBJ whole genome shotgun (WGS) entry which is preliminary data.</text>
</comment>
<dbReference type="PROSITE" id="PS00194">
    <property type="entry name" value="THIOREDOXIN_1"/>
    <property type="match status" value="1"/>
</dbReference>
<dbReference type="Gene3D" id="3.40.30.10">
    <property type="entry name" value="Glutaredoxin"/>
    <property type="match status" value="1"/>
</dbReference>
<dbReference type="SUPFAM" id="SSF52833">
    <property type="entry name" value="Thioredoxin-like"/>
    <property type="match status" value="1"/>
</dbReference>
<dbReference type="AlphaFoldDB" id="A0A8H3GH60"/>
<dbReference type="InterPro" id="IPR013766">
    <property type="entry name" value="Thioredoxin_domain"/>
</dbReference>
<evidence type="ECO:0000259" key="2">
    <source>
        <dbReference type="PROSITE" id="PS51352"/>
    </source>
</evidence>
<evidence type="ECO:0000313" key="3">
    <source>
        <dbReference type="EMBL" id="CAE6450144.1"/>
    </source>
</evidence>
<dbReference type="EMBL" id="CAJMWY010000880">
    <property type="protein sequence ID" value="CAE6450144.1"/>
    <property type="molecule type" value="Genomic_DNA"/>
</dbReference>
<name>A0A8H3GH60_9AGAM</name>
<evidence type="ECO:0000256" key="1">
    <source>
        <dbReference type="ARBA" id="ARBA00023157"/>
    </source>
</evidence>
<keyword evidence="1" id="KW-1015">Disulfide bond</keyword>
<dbReference type="InterPro" id="IPR036249">
    <property type="entry name" value="Thioredoxin-like_sf"/>
</dbReference>
<protein>
    <recommendedName>
        <fullName evidence="2">Thioredoxin domain-containing protein</fullName>
    </recommendedName>
</protein>
<gene>
    <name evidence="3" type="ORF">RDB_LOCUS53436</name>
</gene>
<dbReference type="InterPro" id="IPR017937">
    <property type="entry name" value="Thioredoxin_CS"/>
</dbReference>
<feature type="domain" description="Thioredoxin" evidence="2">
    <location>
        <begin position="1"/>
        <end position="123"/>
    </location>
</feature>
<reference evidence="3" key="1">
    <citation type="submission" date="2021-01" db="EMBL/GenBank/DDBJ databases">
        <authorList>
            <person name="Kaushik A."/>
        </authorList>
    </citation>
    <scope>NUCLEOTIDE SEQUENCE</scope>
    <source>
        <strain evidence="3">AG4-RS23</strain>
    </source>
</reference>